<reference evidence="2" key="1">
    <citation type="submission" date="2021-02" db="EMBL/GenBank/DDBJ databases">
        <authorList>
            <person name="Dougan E. K."/>
            <person name="Rhodes N."/>
            <person name="Thang M."/>
            <person name="Chan C."/>
        </authorList>
    </citation>
    <scope>NUCLEOTIDE SEQUENCE</scope>
</reference>
<comment type="caution">
    <text evidence="2">The sequence shown here is derived from an EMBL/GenBank/DDBJ whole genome shotgun (WGS) entry which is preliminary data.</text>
</comment>
<accession>A0A813JRB7</accession>
<dbReference type="AlphaFoldDB" id="A0A813JRB7"/>
<gene>
    <name evidence="2" type="ORF">PGLA2088_LOCUS22928</name>
</gene>
<evidence type="ECO:0000313" key="3">
    <source>
        <dbReference type="Proteomes" id="UP000626109"/>
    </source>
</evidence>
<feature type="region of interest" description="Disordered" evidence="1">
    <location>
        <begin position="261"/>
        <end position="280"/>
    </location>
</feature>
<evidence type="ECO:0000256" key="1">
    <source>
        <dbReference type="SAM" id="MobiDB-lite"/>
    </source>
</evidence>
<protein>
    <submittedName>
        <fullName evidence="2">Uncharacterized protein</fullName>
    </submittedName>
</protein>
<evidence type="ECO:0000313" key="2">
    <source>
        <dbReference type="EMBL" id="CAE8682414.1"/>
    </source>
</evidence>
<dbReference type="EMBL" id="CAJNNW010026070">
    <property type="protein sequence ID" value="CAE8682414.1"/>
    <property type="molecule type" value="Genomic_DNA"/>
</dbReference>
<name>A0A813JRB7_POLGL</name>
<proteinExistence type="predicted"/>
<organism evidence="2 3">
    <name type="scientific">Polarella glacialis</name>
    <name type="common">Dinoflagellate</name>
    <dbReference type="NCBI Taxonomy" id="89957"/>
    <lineage>
        <taxon>Eukaryota</taxon>
        <taxon>Sar</taxon>
        <taxon>Alveolata</taxon>
        <taxon>Dinophyceae</taxon>
        <taxon>Suessiales</taxon>
        <taxon>Suessiaceae</taxon>
        <taxon>Polarella</taxon>
    </lineage>
</organism>
<dbReference type="Proteomes" id="UP000626109">
    <property type="component" value="Unassembled WGS sequence"/>
</dbReference>
<sequence length="280" mass="27644">MAGVEDECTRHVIAASTAENEGIELDRAGDVNAAIRKYEVCETALEAAISAALPAHADDQPKLTQHRAEVLDRISHLKSLNGKPSSIPVEQQIRAVQLGMQATSAASAATTAAGGVKTLAAVAALGAAGGFVVLGSTIGLGVVGAVGGAAVAGYAATRSDKVGDLARGAGGLAVKGVDKAMDINREHDISGKFVDAGSKAVGTAKAVNEKYGISDKVGKGVGVAVSKAQQVEEKHNVTSKVAAGLSFGLGKLSSALDSATKAVSSSSSSGAASSAGTAGR</sequence>